<organism evidence="2">
    <name type="scientific">Rhizophora mucronata</name>
    <name type="common">Asiatic mangrove</name>
    <dbReference type="NCBI Taxonomy" id="61149"/>
    <lineage>
        <taxon>Eukaryota</taxon>
        <taxon>Viridiplantae</taxon>
        <taxon>Streptophyta</taxon>
        <taxon>Embryophyta</taxon>
        <taxon>Tracheophyta</taxon>
        <taxon>Spermatophyta</taxon>
        <taxon>Magnoliopsida</taxon>
        <taxon>eudicotyledons</taxon>
        <taxon>Gunneridae</taxon>
        <taxon>Pentapetalae</taxon>
        <taxon>rosids</taxon>
        <taxon>fabids</taxon>
        <taxon>Malpighiales</taxon>
        <taxon>Rhizophoraceae</taxon>
        <taxon>Rhizophora</taxon>
    </lineage>
</organism>
<reference evidence="2" key="1">
    <citation type="submission" date="2018-02" db="EMBL/GenBank/DDBJ databases">
        <title>Rhizophora mucronata_Transcriptome.</title>
        <authorList>
            <person name="Meera S.P."/>
            <person name="Sreeshan A."/>
            <person name="Augustine A."/>
        </authorList>
    </citation>
    <scope>NUCLEOTIDE SEQUENCE</scope>
    <source>
        <tissue evidence="2">Leaf</tissue>
    </source>
</reference>
<dbReference type="AlphaFoldDB" id="A0A2P2JF39"/>
<keyword evidence="2" id="KW-0240">DNA-directed RNA polymerase</keyword>
<feature type="transmembrane region" description="Helical" evidence="1">
    <location>
        <begin position="21"/>
        <end position="46"/>
    </location>
</feature>
<sequence>MERKWKKVKLRKKSWKKKWRKISVMTIITRLSSNILESYLLLFIIISFPADN</sequence>
<keyword evidence="1" id="KW-0812">Transmembrane</keyword>
<dbReference type="EMBL" id="GGEC01011571">
    <property type="protein sequence ID" value="MBW92054.1"/>
    <property type="molecule type" value="Transcribed_RNA"/>
</dbReference>
<keyword evidence="1" id="KW-1133">Transmembrane helix</keyword>
<proteinExistence type="predicted"/>
<dbReference type="GO" id="GO:0000428">
    <property type="term" value="C:DNA-directed RNA polymerase complex"/>
    <property type="evidence" value="ECO:0007669"/>
    <property type="project" value="UniProtKB-KW"/>
</dbReference>
<name>A0A2P2JF39_RHIMU</name>
<accession>A0A2P2JF39</accession>
<keyword evidence="1" id="KW-0472">Membrane</keyword>
<keyword evidence="2" id="KW-0804">Transcription</keyword>
<evidence type="ECO:0000313" key="2">
    <source>
        <dbReference type="EMBL" id="MBW92054.1"/>
    </source>
</evidence>
<evidence type="ECO:0000256" key="1">
    <source>
        <dbReference type="SAM" id="Phobius"/>
    </source>
</evidence>
<protein>
    <submittedName>
        <fullName evidence="2">DNA-directed RNA polymerase III subunit RPC7</fullName>
    </submittedName>
</protein>